<comment type="cofactor">
    <cofactor evidence="19">
        <name>heme</name>
        <dbReference type="ChEBI" id="CHEBI:30413"/>
    </cofactor>
</comment>
<comment type="cofactor">
    <cofactor evidence="1">
        <name>Mg(2+)</name>
        <dbReference type="ChEBI" id="CHEBI:18420"/>
    </cofactor>
</comment>
<dbReference type="PANTHER" id="PTHR13619:SF0">
    <property type="entry name" value="PHOSPHATIDATE CYTIDYLYLTRANSFERASE, MITOCHONDRIAL"/>
    <property type="match status" value="1"/>
</dbReference>
<evidence type="ECO:0000256" key="7">
    <source>
        <dbReference type="ARBA" id="ARBA00018337"/>
    </source>
</evidence>
<dbReference type="Gene3D" id="1.10.630.10">
    <property type="entry name" value="Cytochrome P450"/>
    <property type="match status" value="1"/>
</dbReference>
<evidence type="ECO:0000256" key="12">
    <source>
        <dbReference type="ARBA" id="ARBA00022842"/>
    </source>
</evidence>
<keyword evidence="10" id="KW-0548">Nucleotidyltransferase</keyword>
<dbReference type="GO" id="GO:0004605">
    <property type="term" value="F:phosphatidate cytidylyltransferase activity"/>
    <property type="evidence" value="ECO:0007669"/>
    <property type="project" value="UniProtKB-EC"/>
</dbReference>
<evidence type="ECO:0000256" key="20">
    <source>
        <dbReference type="SAM" id="MobiDB-lite"/>
    </source>
</evidence>
<dbReference type="Proteomes" id="UP000092993">
    <property type="component" value="Unassembled WGS sequence"/>
</dbReference>
<accession>A0A1C7M864</accession>
<dbReference type="InterPro" id="IPR015222">
    <property type="entry name" value="Tam41"/>
</dbReference>
<keyword evidence="21" id="KW-1133">Transmembrane helix</keyword>
<dbReference type="InterPro" id="IPR001128">
    <property type="entry name" value="Cyt_P450"/>
</dbReference>
<evidence type="ECO:0000256" key="21">
    <source>
        <dbReference type="SAM" id="Phobius"/>
    </source>
</evidence>
<keyword evidence="16" id="KW-0594">Phospholipid biosynthesis</keyword>
<evidence type="ECO:0000256" key="3">
    <source>
        <dbReference type="ARBA" id="ARBA00005119"/>
    </source>
</evidence>
<name>A0A1C7M864_GRIFR</name>
<dbReference type="PRINTS" id="PR00385">
    <property type="entry name" value="P450"/>
</dbReference>
<feature type="transmembrane region" description="Helical" evidence="21">
    <location>
        <begin position="61"/>
        <end position="82"/>
    </location>
</feature>
<evidence type="ECO:0000256" key="11">
    <source>
        <dbReference type="ARBA" id="ARBA00022792"/>
    </source>
</evidence>
<keyword evidence="19" id="KW-0479">Metal-binding</keyword>
<sequence>MAIAPRSRSANLSRLEWSFPAVAYGIFKRFEPTRITVHILLLLVPPPLFATIYLSHYYSPFCALAVAYATYLSTLVSSVLLYRVSPFHPLAQYPGPFLCKLSKLWMAWVASYGGKQFIYIDQLHKQYGDAVRIGPNEVSFRSTSAIIPIMGPNGLPKGPHWAGRNMKDSAKQLVCVTDIHEHARRRKPWNRAFSVPALKGYEEIIVRRVEQLVETLASQPSEANLGKWLSWFAYDLMSDMAFNGGSEMMREGDKDSVWHLIEDGLVASQAMGHCPWLGIYVGHIPLAAYYMKQLLDFGDERATARIKNGSHSKDLFYYLNNEDGAENAPPPVEQVTIDGALAIVAGSDTTSCVLSNLFYCILSHPDVYKRLQAEVDAYFPPGENALNTTNHADMPFLNAVINETMRVFPPLPSGSQRTTTRETGGRAIGPYYLPPGTAVSVHFYSLHRDPRNFAPFPDSFWPDRWLIAAGQKELKDFKIETFVHNTAAFVPFSYGPANCVGKGLALQEMRMVVCLLMQKLEMRFRDGWDPKLYEESIREYLVMTKPLLPVLIERRHALLTPYLMSISNSFIGRSLALHRNVTPSSSHLPPPPPPGRPSTSKPIARIRLNPAPRPITVQRHQVLASLPPSFGRNQFLPVADSTRTLLEAIVARFDAPIRYAFAYGSGVFEQDGYLSSNPTSKDGPMLDFLFAVTHASHWHSINMHQFPGHYPLHARMLGSSFVSRVEDISPGVWFNTHVQMNGVVGTYAYLTPLMLTIDTQTIKYGVTTVDNLCSDLLNWRTLYLAGRMHKPLRIIKDDARVRLTQQVNLTSAVRTALLTLPAEFSETQLFERIAGFSYGGDLRMMLPAENRGKVGNIVRKQGSQFKELYHRLVVALPGVHWPAYSSTIQQDTSAHARAAHLKKLPSNLLKGVTEHYDASTSIPRAKRTRACTGRGWRETRRCRRCWMNVSLDASVCVRCRVLIVYSAALHQIVRYPSTVQTLKGLVSAGPAKSIRYGAEKISKWYKGSSVKP</sequence>
<evidence type="ECO:0000256" key="18">
    <source>
        <dbReference type="ARBA" id="ARBA00029893"/>
    </source>
</evidence>
<feature type="transmembrane region" description="Helical" evidence="21">
    <location>
        <begin position="35"/>
        <end position="54"/>
    </location>
</feature>
<dbReference type="EMBL" id="LUGG01000011">
    <property type="protein sequence ID" value="OBZ71224.1"/>
    <property type="molecule type" value="Genomic_DNA"/>
</dbReference>
<dbReference type="PANTHER" id="PTHR13619">
    <property type="entry name" value="PHOSPHATIDATE CYTIDYLYLTRANSFERASE, MITOCHONDRIAL"/>
    <property type="match status" value="1"/>
</dbReference>
<dbReference type="SUPFAM" id="SSF48264">
    <property type="entry name" value="Cytochrome P450"/>
    <property type="match status" value="1"/>
</dbReference>
<dbReference type="InterPro" id="IPR002401">
    <property type="entry name" value="Cyt_P450_E_grp-I"/>
</dbReference>
<comment type="pathway">
    <text evidence="4">Lipid metabolism.</text>
</comment>
<comment type="pathway">
    <text evidence="3">Phospholipid metabolism; CDP-diacylglycerol biosynthesis; CDP-diacylglycerol from sn-glycerol 3-phosphate: step 3/3.</text>
</comment>
<evidence type="ECO:0000256" key="14">
    <source>
        <dbReference type="ARBA" id="ARBA00023128"/>
    </source>
</evidence>
<evidence type="ECO:0000256" key="5">
    <source>
        <dbReference type="ARBA" id="ARBA00005458"/>
    </source>
</evidence>
<dbReference type="OrthoDB" id="341477at2759"/>
<dbReference type="GO" id="GO:0005506">
    <property type="term" value="F:iron ion binding"/>
    <property type="evidence" value="ECO:0007669"/>
    <property type="project" value="InterPro"/>
</dbReference>
<evidence type="ECO:0000256" key="4">
    <source>
        <dbReference type="ARBA" id="ARBA00005189"/>
    </source>
</evidence>
<dbReference type="GO" id="GO:0020037">
    <property type="term" value="F:heme binding"/>
    <property type="evidence" value="ECO:0007669"/>
    <property type="project" value="InterPro"/>
</dbReference>
<evidence type="ECO:0000256" key="1">
    <source>
        <dbReference type="ARBA" id="ARBA00001946"/>
    </source>
</evidence>
<proteinExistence type="inferred from homology"/>
<comment type="similarity">
    <text evidence="5">Belongs to the TAM41 family.</text>
</comment>
<dbReference type="GO" id="GO:0032049">
    <property type="term" value="P:cardiolipin biosynthetic process"/>
    <property type="evidence" value="ECO:0007669"/>
    <property type="project" value="InterPro"/>
</dbReference>
<evidence type="ECO:0000256" key="19">
    <source>
        <dbReference type="PIRSR" id="PIRSR602401-1"/>
    </source>
</evidence>
<dbReference type="EC" id="2.7.7.41" evidence="6"/>
<dbReference type="UniPathway" id="UPA00557">
    <property type="reaction ID" value="UER00614"/>
</dbReference>
<evidence type="ECO:0000256" key="6">
    <source>
        <dbReference type="ARBA" id="ARBA00012487"/>
    </source>
</evidence>
<keyword evidence="21" id="KW-0812">Transmembrane</keyword>
<keyword evidence="15 21" id="KW-0472">Membrane</keyword>
<dbReference type="GO" id="GO:0004497">
    <property type="term" value="F:monooxygenase activity"/>
    <property type="evidence" value="ECO:0007669"/>
    <property type="project" value="InterPro"/>
</dbReference>
<reference evidence="22 23" key="1">
    <citation type="submission" date="2016-03" db="EMBL/GenBank/DDBJ databases">
        <title>Whole genome sequencing of Grifola frondosa 9006-11.</title>
        <authorList>
            <person name="Min B."/>
            <person name="Park H."/>
            <person name="Kim J.-G."/>
            <person name="Cho H."/>
            <person name="Oh Y.-L."/>
            <person name="Kong W.-S."/>
            <person name="Choi I.-G."/>
        </authorList>
    </citation>
    <scope>NUCLEOTIDE SEQUENCE [LARGE SCALE GENOMIC DNA]</scope>
    <source>
        <strain evidence="22 23">9006-11</strain>
    </source>
</reference>
<organism evidence="22 23">
    <name type="scientific">Grifola frondosa</name>
    <name type="common">Maitake</name>
    <name type="synonym">Polyporus frondosus</name>
    <dbReference type="NCBI Taxonomy" id="5627"/>
    <lineage>
        <taxon>Eukaryota</taxon>
        <taxon>Fungi</taxon>
        <taxon>Dikarya</taxon>
        <taxon>Basidiomycota</taxon>
        <taxon>Agaricomycotina</taxon>
        <taxon>Agaricomycetes</taxon>
        <taxon>Polyporales</taxon>
        <taxon>Grifolaceae</taxon>
        <taxon>Grifola</taxon>
    </lineage>
</organism>
<keyword evidence="19" id="KW-0349">Heme</keyword>
<evidence type="ECO:0000256" key="16">
    <source>
        <dbReference type="ARBA" id="ARBA00023209"/>
    </source>
</evidence>
<evidence type="ECO:0000256" key="17">
    <source>
        <dbReference type="ARBA" id="ARBA00023264"/>
    </source>
</evidence>
<keyword evidence="17" id="KW-1208">Phospholipid metabolism</keyword>
<dbReference type="InterPro" id="IPR036396">
    <property type="entry name" value="Cyt_P450_sf"/>
</dbReference>
<dbReference type="Pfam" id="PF00067">
    <property type="entry name" value="p450"/>
    <property type="match status" value="1"/>
</dbReference>
<dbReference type="CDD" id="cd11061">
    <property type="entry name" value="CYP67-like"/>
    <property type="match status" value="1"/>
</dbReference>
<dbReference type="GO" id="GO:0016705">
    <property type="term" value="F:oxidoreductase activity, acting on paired donors, with incorporation or reduction of molecular oxygen"/>
    <property type="evidence" value="ECO:0007669"/>
    <property type="project" value="InterPro"/>
</dbReference>
<keyword evidence="14" id="KW-0496">Mitochondrion</keyword>
<evidence type="ECO:0000313" key="22">
    <source>
        <dbReference type="EMBL" id="OBZ71224.1"/>
    </source>
</evidence>
<keyword evidence="11" id="KW-0999">Mitochondrion inner membrane</keyword>
<feature type="region of interest" description="Disordered" evidence="20">
    <location>
        <begin position="581"/>
        <end position="602"/>
    </location>
</feature>
<comment type="caution">
    <text evidence="22">The sequence shown here is derived from an EMBL/GenBank/DDBJ whole genome shotgun (WGS) entry which is preliminary data.</text>
</comment>
<dbReference type="GO" id="GO:0005743">
    <property type="term" value="C:mitochondrial inner membrane"/>
    <property type="evidence" value="ECO:0007669"/>
    <property type="project" value="UniProtKB-SubCell"/>
</dbReference>
<comment type="subcellular location">
    <subcellularLocation>
        <location evidence="2">Mitochondrion inner membrane</location>
        <topology evidence="2">Peripheral membrane protein</topology>
        <orientation evidence="2">Matrix side</orientation>
    </subcellularLocation>
</comment>
<keyword evidence="23" id="KW-1185">Reference proteome</keyword>
<gene>
    <name evidence="22" type="ORF">A0H81_08431</name>
</gene>
<dbReference type="STRING" id="5627.A0A1C7M864"/>
<protein>
    <recommendedName>
        <fullName evidence="7">Phosphatidate cytidylyltransferase, mitochondrial</fullName>
        <ecNumber evidence="6">2.7.7.41</ecNumber>
    </recommendedName>
    <alternativeName>
        <fullName evidence="18">CDP-diacylglycerol synthase</fullName>
    </alternativeName>
</protein>
<evidence type="ECO:0000313" key="23">
    <source>
        <dbReference type="Proteomes" id="UP000092993"/>
    </source>
</evidence>
<dbReference type="Pfam" id="PF09139">
    <property type="entry name" value="Tam41_Mmp37"/>
    <property type="match status" value="1"/>
</dbReference>
<evidence type="ECO:0000256" key="9">
    <source>
        <dbReference type="ARBA" id="ARBA00022679"/>
    </source>
</evidence>
<evidence type="ECO:0000256" key="15">
    <source>
        <dbReference type="ARBA" id="ARBA00023136"/>
    </source>
</evidence>
<evidence type="ECO:0000256" key="2">
    <source>
        <dbReference type="ARBA" id="ARBA00004443"/>
    </source>
</evidence>
<evidence type="ECO:0000256" key="8">
    <source>
        <dbReference type="ARBA" id="ARBA00022516"/>
    </source>
</evidence>
<dbReference type="AlphaFoldDB" id="A0A1C7M864"/>
<evidence type="ECO:0000256" key="10">
    <source>
        <dbReference type="ARBA" id="ARBA00022695"/>
    </source>
</evidence>
<keyword evidence="19" id="KW-0408">Iron</keyword>
<dbReference type="PRINTS" id="PR00463">
    <property type="entry name" value="EP450I"/>
</dbReference>
<evidence type="ECO:0000256" key="13">
    <source>
        <dbReference type="ARBA" id="ARBA00023098"/>
    </source>
</evidence>
<keyword evidence="12" id="KW-0460">Magnesium</keyword>
<keyword evidence="8" id="KW-0444">Lipid biosynthesis</keyword>
<dbReference type="GO" id="GO:0016024">
    <property type="term" value="P:CDP-diacylglycerol biosynthetic process"/>
    <property type="evidence" value="ECO:0007669"/>
    <property type="project" value="UniProtKB-UniPathway"/>
</dbReference>
<feature type="binding site" description="axial binding residue" evidence="19">
    <location>
        <position position="499"/>
    </location>
    <ligand>
        <name>heme</name>
        <dbReference type="ChEBI" id="CHEBI:30413"/>
    </ligand>
    <ligandPart>
        <name>Fe</name>
        <dbReference type="ChEBI" id="CHEBI:18248"/>
    </ligandPart>
</feature>
<keyword evidence="13" id="KW-0443">Lipid metabolism</keyword>
<keyword evidence="9" id="KW-0808">Transferase</keyword>